<dbReference type="PANTHER" id="PTHR47691">
    <property type="entry name" value="REGULATOR-RELATED"/>
    <property type="match status" value="1"/>
</dbReference>
<evidence type="ECO:0000256" key="1">
    <source>
        <dbReference type="SAM" id="MobiDB-lite"/>
    </source>
</evidence>
<organism evidence="3 4">
    <name type="scientific">Wenjunlia vitaminophila</name>
    <name type="common">Streptomyces vitaminophilus</name>
    <dbReference type="NCBI Taxonomy" id="76728"/>
    <lineage>
        <taxon>Bacteria</taxon>
        <taxon>Bacillati</taxon>
        <taxon>Actinomycetota</taxon>
        <taxon>Actinomycetes</taxon>
        <taxon>Kitasatosporales</taxon>
        <taxon>Streptomycetaceae</taxon>
        <taxon>Wenjunlia</taxon>
    </lineage>
</organism>
<evidence type="ECO:0000259" key="2">
    <source>
        <dbReference type="Pfam" id="PF00931"/>
    </source>
</evidence>
<dbReference type="eggNOG" id="COG0457">
    <property type="taxonomic scope" value="Bacteria"/>
</dbReference>
<feature type="compositionally biased region" description="Pro residues" evidence="1">
    <location>
        <begin position="58"/>
        <end position="72"/>
    </location>
</feature>
<protein>
    <recommendedName>
        <fullName evidence="2">NB-ARC domain-containing protein</fullName>
    </recommendedName>
</protein>
<dbReference type="AlphaFoldDB" id="A0A0T6LVC8"/>
<feature type="region of interest" description="Disordered" evidence="1">
    <location>
        <begin position="1"/>
        <end position="74"/>
    </location>
</feature>
<dbReference type="GO" id="GO:0043531">
    <property type="term" value="F:ADP binding"/>
    <property type="evidence" value="ECO:0007669"/>
    <property type="project" value="InterPro"/>
</dbReference>
<keyword evidence="4" id="KW-1185">Reference proteome</keyword>
<reference evidence="3 4" key="1">
    <citation type="submission" date="2015-10" db="EMBL/GenBank/DDBJ databases">
        <title>Draft genome sequence of pyrrolomycin-producing Streptomyces vitaminophilus.</title>
        <authorList>
            <person name="Graham D.E."/>
            <person name="Mahan K.M."/>
            <person name="Klingeman D.M."/>
            <person name="Hettich R.L."/>
            <person name="Parry R.J."/>
        </authorList>
    </citation>
    <scope>NUCLEOTIDE SEQUENCE [LARGE SCALE GENOMIC DNA]</scope>
    <source>
        <strain evidence="3 4">ATCC 31673</strain>
    </source>
</reference>
<dbReference type="Gene3D" id="1.25.40.10">
    <property type="entry name" value="Tetratricopeptide repeat domain"/>
    <property type="match status" value="1"/>
</dbReference>
<dbReference type="Gene3D" id="3.40.50.300">
    <property type="entry name" value="P-loop containing nucleotide triphosphate hydrolases"/>
    <property type="match status" value="1"/>
</dbReference>
<dbReference type="PRINTS" id="PR00364">
    <property type="entry name" value="DISEASERSIST"/>
</dbReference>
<comment type="caution">
    <text evidence="3">The sequence shown here is derived from an EMBL/GenBank/DDBJ whole genome shotgun (WGS) entry which is preliminary data.</text>
</comment>
<sequence length="716" mass="75941">MAEQAVRSNGSEARAVLPRQEPPPRPSPKRSASPGAPSPPGVIERRGRSGGTERGTTPRPPTPPDWLPPVPQPFFGRQAETAALRAEIDRPGLSGRGGPARASRVLLVAGRPGVGRTALALHLAHQVAGDYPDGRFFARLVDRDRRRVPVRRVAVDLLRAFGAPAPPETVEAELVARVRRVLTGRRALLVLDDVADSEQVLPLLPPGSGCLVVVTASGPLTAVPDVRPCVLGGLDLAAATALLGRTLGSTRVACDPRAVEALVQECGAHPTALRLAGGALAAQPRMSVADAVSRLHEPGAQDTGPRTPLARAFHLAYEGLPAGPARMLRLLVLAPAGVVDAHVASALSGSSVRVAGTVLRDLADQGLLTPDDVPGEYRVPGCLHAALTELSDALDRPAEITLAVARMLERTVRQVGACHAALCPAPPEQGGPVEPPPRDLRFASRRDAADWLRRRLPALLAAASAAAADGDLDTLARRLVAALVQVLCTPEGEAARAGSLAELYLLHRLLHRIAVRRGRPREQAAALINLADLDVVRGRRGPALDGYREALAAARRGRDETLAARALEAIGDTHAGAGDLQRAADWYGRALAVRLARGERADEARLRGLVAGVQLRMGRWDDAARGWRAVAALHRRLDDVPAAAQALTELAHVWQYAGDPEECLRTYREALLWARQAEDVRLEAAVLLRMADTLERLGDPAGARVQRAEAERLLAG</sequence>
<evidence type="ECO:0000313" key="4">
    <source>
        <dbReference type="Proteomes" id="UP000050867"/>
    </source>
</evidence>
<dbReference type="STRING" id="76728.AQ490_20325"/>
<evidence type="ECO:0000313" key="3">
    <source>
        <dbReference type="EMBL" id="KRV49660.1"/>
    </source>
</evidence>
<dbReference type="SUPFAM" id="SSF52540">
    <property type="entry name" value="P-loop containing nucleoside triphosphate hydrolases"/>
    <property type="match status" value="1"/>
</dbReference>
<dbReference type="PANTHER" id="PTHR47691:SF3">
    <property type="entry name" value="HTH-TYPE TRANSCRIPTIONAL REGULATOR RV0890C-RELATED"/>
    <property type="match status" value="1"/>
</dbReference>
<gene>
    <name evidence="3" type="ORF">AQ490_20325</name>
</gene>
<proteinExistence type="predicted"/>
<dbReference type="SUPFAM" id="SSF48452">
    <property type="entry name" value="TPR-like"/>
    <property type="match status" value="2"/>
</dbReference>
<dbReference type="InterPro" id="IPR002182">
    <property type="entry name" value="NB-ARC"/>
</dbReference>
<name>A0A0T6LVC8_WENVI</name>
<dbReference type="Proteomes" id="UP000050867">
    <property type="component" value="Unassembled WGS sequence"/>
</dbReference>
<dbReference type="EMBL" id="LLZU01000011">
    <property type="protein sequence ID" value="KRV49660.1"/>
    <property type="molecule type" value="Genomic_DNA"/>
</dbReference>
<dbReference type="InterPro" id="IPR027417">
    <property type="entry name" value="P-loop_NTPase"/>
</dbReference>
<accession>A0A0T6LVC8</accession>
<feature type="compositionally biased region" description="Polar residues" evidence="1">
    <location>
        <begin position="1"/>
        <end position="11"/>
    </location>
</feature>
<dbReference type="InterPro" id="IPR011990">
    <property type="entry name" value="TPR-like_helical_dom_sf"/>
</dbReference>
<feature type="domain" description="NB-ARC" evidence="2">
    <location>
        <begin position="104"/>
        <end position="215"/>
    </location>
</feature>
<dbReference type="Pfam" id="PF00931">
    <property type="entry name" value="NB-ARC"/>
    <property type="match status" value="1"/>
</dbReference>